<comment type="subcellular location">
    <subcellularLocation>
        <location evidence="1">Cell membrane</location>
        <topology evidence="1">Lipid-anchor</topology>
        <orientation evidence="1">Cytoplasmic side</orientation>
    </subcellularLocation>
</comment>
<keyword evidence="6" id="KW-1185">Reference proteome</keyword>
<dbReference type="OrthoDB" id="5976022at2759"/>
<dbReference type="InterPro" id="IPR001806">
    <property type="entry name" value="Small_GTPase"/>
</dbReference>
<keyword evidence="3" id="KW-0342">GTP-binding</keyword>
<dbReference type="SMART" id="SM00173">
    <property type="entry name" value="RAS"/>
    <property type="match status" value="1"/>
</dbReference>
<dbReference type="InterPro" id="IPR005225">
    <property type="entry name" value="Small_GTP-bd"/>
</dbReference>
<gene>
    <name evidence="5" type="ORF">CALCODRAFT_495356</name>
</gene>
<proteinExistence type="predicted"/>
<protein>
    <submittedName>
        <fullName evidence="5">p-loop containing nucleoside triphosphate hydrolase protein</fullName>
    </submittedName>
</protein>
<feature type="region of interest" description="Disordered" evidence="4">
    <location>
        <begin position="182"/>
        <end position="209"/>
    </location>
</feature>
<evidence type="ECO:0000256" key="2">
    <source>
        <dbReference type="ARBA" id="ARBA00022741"/>
    </source>
</evidence>
<dbReference type="STRING" id="1353952.A0A165GI16"/>
<dbReference type="SMART" id="SM00175">
    <property type="entry name" value="RAB"/>
    <property type="match status" value="1"/>
</dbReference>
<dbReference type="GO" id="GO:0005525">
    <property type="term" value="F:GTP binding"/>
    <property type="evidence" value="ECO:0007669"/>
    <property type="project" value="UniProtKB-KW"/>
</dbReference>
<evidence type="ECO:0000256" key="4">
    <source>
        <dbReference type="SAM" id="MobiDB-lite"/>
    </source>
</evidence>
<dbReference type="GO" id="GO:0005886">
    <property type="term" value="C:plasma membrane"/>
    <property type="evidence" value="ECO:0007669"/>
    <property type="project" value="UniProtKB-SubCell"/>
</dbReference>
<evidence type="ECO:0000256" key="1">
    <source>
        <dbReference type="ARBA" id="ARBA00004342"/>
    </source>
</evidence>
<dbReference type="InParanoid" id="A0A165GI16"/>
<dbReference type="GO" id="GO:0003924">
    <property type="term" value="F:GTPase activity"/>
    <property type="evidence" value="ECO:0007669"/>
    <property type="project" value="InterPro"/>
</dbReference>
<evidence type="ECO:0000256" key="3">
    <source>
        <dbReference type="ARBA" id="ARBA00023134"/>
    </source>
</evidence>
<dbReference type="PANTHER" id="PTHR24070">
    <property type="entry name" value="RAS, DI-RAS, AND RHEB FAMILY MEMBERS OF SMALL GTPASE SUPERFAMILY"/>
    <property type="match status" value="1"/>
</dbReference>
<dbReference type="SMART" id="SM00174">
    <property type="entry name" value="RHO"/>
    <property type="match status" value="1"/>
</dbReference>
<dbReference type="PRINTS" id="PR00449">
    <property type="entry name" value="RASTRNSFRMNG"/>
</dbReference>
<evidence type="ECO:0000313" key="6">
    <source>
        <dbReference type="Proteomes" id="UP000076842"/>
    </source>
</evidence>
<dbReference type="AlphaFoldDB" id="A0A165GI16"/>
<dbReference type="Proteomes" id="UP000076842">
    <property type="component" value="Unassembled WGS sequence"/>
</dbReference>
<dbReference type="Gene3D" id="3.40.50.300">
    <property type="entry name" value="P-loop containing nucleotide triphosphate hydrolases"/>
    <property type="match status" value="1"/>
</dbReference>
<dbReference type="SUPFAM" id="SSF52540">
    <property type="entry name" value="P-loop containing nucleoside triphosphate hydrolases"/>
    <property type="match status" value="1"/>
</dbReference>
<dbReference type="NCBIfam" id="TIGR00231">
    <property type="entry name" value="small_GTP"/>
    <property type="match status" value="1"/>
</dbReference>
<keyword evidence="2" id="KW-0547">Nucleotide-binding</keyword>
<dbReference type="PROSITE" id="PS51421">
    <property type="entry name" value="RAS"/>
    <property type="match status" value="1"/>
</dbReference>
<keyword evidence="5" id="KW-0378">Hydrolase</keyword>
<reference evidence="5 6" key="1">
    <citation type="journal article" date="2016" name="Mol. Biol. Evol.">
        <title>Comparative Genomics of Early-Diverging Mushroom-Forming Fungi Provides Insights into the Origins of Lignocellulose Decay Capabilities.</title>
        <authorList>
            <person name="Nagy L.G."/>
            <person name="Riley R."/>
            <person name="Tritt A."/>
            <person name="Adam C."/>
            <person name="Daum C."/>
            <person name="Floudas D."/>
            <person name="Sun H."/>
            <person name="Yadav J.S."/>
            <person name="Pangilinan J."/>
            <person name="Larsson K.H."/>
            <person name="Matsuura K."/>
            <person name="Barry K."/>
            <person name="Labutti K."/>
            <person name="Kuo R."/>
            <person name="Ohm R.A."/>
            <person name="Bhattacharya S.S."/>
            <person name="Shirouzu T."/>
            <person name="Yoshinaga Y."/>
            <person name="Martin F.M."/>
            <person name="Grigoriev I.V."/>
            <person name="Hibbett D.S."/>
        </authorList>
    </citation>
    <scope>NUCLEOTIDE SEQUENCE [LARGE SCALE GENOMIC DNA]</scope>
    <source>
        <strain evidence="5 6">HHB12733</strain>
    </source>
</reference>
<organism evidence="5 6">
    <name type="scientific">Calocera cornea HHB12733</name>
    <dbReference type="NCBI Taxonomy" id="1353952"/>
    <lineage>
        <taxon>Eukaryota</taxon>
        <taxon>Fungi</taxon>
        <taxon>Dikarya</taxon>
        <taxon>Basidiomycota</taxon>
        <taxon>Agaricomycotina</taxon>
        <taxon>Dacrymycetes</taxon>
        <taxon>Dacrymycetales</taxon>
        <taxon>Dacrymycetaceae</taxon>
        <taxon>Calocera</taxon>
    </lineage>
</organism>
<dbReference type="EMBL" id="KV423955">
    <property type="protein sequence ID" value="KZT58098.1"/>
    <property type="molecule type" value="Genomic_DNA"/>
</dbReference>
<evidence type="ECO:0000313" key="5">
    <source>
        <dbReference type="EMBL" id="KZT58098.1"/>
    </source>
</evidence>
<feature type="compositionally biased region" description="Basic residues" evidence="4">
    <location>
        <begin position="189"/>
        <end position="201"/>
    </location>
</feature>
<name>A0A165GI16_9BASI</name>
<dbReference type="PROSITE" id="PS51419">
    <property type="entry name" value="RAB"/>
    <property type="match status" value="1"/>
</dbReference>
<sequence length="209" mass="23453">MDDSEPRVVVLGAGGIGKSCLSIRYIKGTYEENYDPTIEEAYEKTILVNGQPTRMQLVDTAGIDSFLAVTSDMYLKPNSGYILAFALDDYETLKALEPLYKQLRNWESAERARTGRRFKSPVCLVGTKCDLEKERTLSREKLEKQAVAWKLSYFETSAKYNISVDAPFQHLTELLVASAAEQLAENPPKGRKGGRGKKDKKEKKGCLIM</sequence>
<dbReference type="InterPro" id="IPR027417">
    <property type="entry name" value="P-loop_NTPase"/>
</dbReference>
<accession>A0A165GI16</accession>
<dbReference type="GO" id="GO:0007165">
    <property type="term" value="P:signal transduction"/>
    <property type="evidence" value="ECO:0007669"/>
    <property type="project" value="InterPro"/>
</dbReference>
<dbReference type="InterPro" id="IPR020849">
    <property type="entry name" value="Small_GTPase_Ras-type"/>
</dbReference>
<dbReference type="Pfam" id="PF00071">
    <property type="entry name" value="Ras"/>
    <property type="match status" value="1"/>
</dbReference>